<evidence type="ECO:0000313" key="12">
    <source>
        <dbReference type="EMBL" id="CAG1844561.1"/>
    </source>
</evidence>
<evidence type="ECO:0000256" key="4">
    <source>
        <dbReference type="ARBA" id="ARBA00022741"/>
    </source>
</evidence>
<dbReference type="Gene3D" id="1.10.10.10">
    <property type="entry name" value="Winged helix-like DNA-binding domain superfamily/Winged helix DNA-binding domain"/>
    <property type="match status" value="1"/>
</dbReference>
<dbReference type="Gene3D" id="1.20.5.4130">
    <property type="match status" value="1"/>
</dbReference>
<dbReference type="SMART" id="SM00369">
    <property type="entry name" value="LRR_TYP"/>
    <property type="match status" value="2"/>
</dbReference>
<dbReference type="InterPro" id="IPR042197">
    <property type="entry name" value="Apaf_helical"/>
</dbReference>
<protein>
    <submittedName>
        <fullName evidence="12">(wild Malaysian banana) hypothetical protein</fullName>
    </submittedName>
</protein>
<dbReference type="InParanoid" id="A0A804IY76"/>
<gene>
    <name evidence="12" type="ORF">GSMUA_143560.1</name>
</gene>
<dbReference type="PANTHER" id="PTHR36766">
    <property type="entry name" value="PLANT BROAD-SPECTRUM MILDEW RESISTANCE PROTEIN RPW8"/>
    <property type="match status" value="1"/>
</dbReference>
<evidence type="ECO:0000256" key="3">
    <source>
        <dbReference type="ARBA" id="ARBA00022737"/>
    </source>
</evidence>
<keyword evidence="14" id="KW-1185">Reference proteome</keyword>
<dbReference type="Pfam" id="PF25019">
    <property type="entry name" value="LRR_R13L1-DRL21"/>
    <property type="match status" value="1"/>
</dbReference>
<feature type="compositionally biased region" description="Low complexity" evidence="7">
    <location>
        <begin position="93"/>
        <end position="110"/>
    </location>
</feature>
<feature type="domain" description="R13L1/DRL21-like LRR repeat region" evidence="11">
    <location>
        <begin position="700"/>
        <end position="825"/>
    </location>
</feature>
<feature type="domain" description="Disease resistance protein winged helix" evidence="10">
    <location>
        <begin position="448"/>
        <end position="517"/>
    </location>
</feature>
<evidence type="ECO:0000259" key="9">
    <source>
        <dbReference type="Pfam" id="PF18052"/>
    </source>
</evidence>
<dbReference type="Gene3D" id="1.10.8.430">
    <property type="entry name" value="Helical domain of apoptotic protease-activating factors"/>
    <property type="match status" value="1"/>
</dbReference>
<dbReference type="Gene3D" id="3.40.50.300">
    <property type="entry name" value="P-loop containing nucleotide triphosphate hydrolases"/>
    <property type="match status" value="1"/>
</dbReference>
<feature type="domain" description="NB-ARC" evidence="8">
    <location>
        <begin position="185"/>
        <end position="368"/>
    </location>
</feature>
<dbReference type="InterPro" id="IPR056789">
    <property type="entry name" value="LRR_R13L1-DRL21"/>
</dbReference>
<dbReference type="EMBL" id="HG996469">
    <property type="protein sequence ID" value="CAG1844561.1"/>
    <property type="molecule type" value="Genomic_DNA"/>
</dbReference>
<dbReference type="SUPFAM" id="SSF52058">
    <property type="entry name" value="L domain-like"/>
    <property type="match status" value="2"/>
</dbReference>
<dbReference type="PANTHER" id="PTHR36766:SF45">
    <property type="entry name" value="NB-ARC DOMAIN-CONTAINING PROTEIN"/>
    <property type="match status" value="1"/>
</dbReference>
<organism evidence="13 14">
    <name type="scientific">Musa acuminata subsp. malaccensis</name>
    <name type="common">Wild banana</name>
    <name type="synonym">Musa malaccensis</name>
    <dbReference type="NCBI Taxonomy" id="214687"/>
    <lineage>
        <taxon>Eukaryota</taxon>
        <taxon>Viridiplantae</taxon>
        <taxon>Streptophyta</taxon>
        <taxon>Embryophyta</taxon>
        <taxon>Tracheophyta</taxon>
        <taxon>Spermatophyta</taxon>
        <taxon>Magnoliopsida</taxon>
        <taxon>Liliopsida</taxon>
        <taxon>Zingiberales</taxon>
        <taxon>Musaceae</taxon>
        <taxon>Musa</taxon>
    </lineage>
</organism>
<dbReference type="Pfam" id="PF23559">
    <property type="entry name" value="WHD_DRP"/>
    <property type="match status" value="1"/>
</dbReference>
<dbReference type="InterPro" id="IPR036388">
    <property type="entry name" value="WH-like_DNA-bd_sf"/>
</dbReference>
<dbReference type="EnsemblPlants" id="Ma04_t37570.1">
    <property type="protein sequence ID" value="Ma04_p37570.1"/>
    <property type="gene ID" value="Ma04_g37570"/>
</dbReference>
<evidence type="ECO:0000259" key="10">
    <source>
        <dbReference type="Pfam" id="PF23559"/>
    </source>
</evidence>
<dbReference type="PRINTS" id="PR00364">
    <property type="entry name" value="DISEASERSIST"/>
</dbReference>
<dbReference type="InterPro" id="IPR002182">
    <property type="entry name" value="NB-ARC"/>
</dbReference>
<evidence type="ECO:0000313" key="14">
    <source>
        <dbReference type="Proteomes" id="UP000012960"/>
    </source>
</evidence>
<dbReference type="Proteomes" id="UP000012960">
    <property type="component" value="Unplaced"/>
</dbReference>
<dbReference type="GO" id="GO:0042742">
    <property type="term" value="P:defense response to bacterium"/>
    <property type="evidence" value="ECO:0007669"/>
    <property type="project" value="UniProtKB-ARBA"/>
</dbReference>
<evidence type="ECO:0000259" key="11">
    <source>
        <dbReference type="Pfam" id="PF25019"/>
    </source>
</evidence>
<evidence type="ECO:0000256" key="5">
    <source>
        <dbReference type="ARBA" id="ARBA00022821"/>
    </source>
</evidence>
<keyword evidence="5" id="KW-0611">Plant defense</keyword>
<reference evidence="12" key="1">
    <citation type="submission" date="2021-03" db="EMBL/GenBank/DDBJ databases">
        <authorList>
            <consortium name="Genoscope - CEA"/>
            <person name="William W."/>
        </authorList>
    </citation>
    <scope>NUCLEOTIDE SEQUENCE</scope>
    <source>
        <strain evidence="12">Doubled-haploid Pahang</strain>
    </source>
</reference>
<dbReference type="Pfam" id="PF18052">
    <property type="entry name" value="Rx_N"/>
    <property type="match status" value="1"/>
</dbReference>
<reference evidence="13" key="2">
    <citation type="submission" date="2021-05" db="UniProtKB">
        <authorList>
            <consortium name="EnsemblPlants"/>
        </authorList>
    </citation>
    <scope>IDENTIFICATION</scope>
    <source>
        <strain evidence="13">subsp. malaccensis</strain>
    </source>
</reference>
<proteinExistence type="inferred from homology"/>
<dbReference type="Gene3D" id="3.80.10.10">
    <property type="entry name" value="Ribonuclease Inhibitor"/>
    <property type="match status" value="2"/>
</dbReference>
<keyword evidence="6" id="KW-0067">ATP-binding</keyword>
<dbReference type="GO" id="GO:0005524">
    <property type="term" value="F:ATP binding"/>
    <property type="evidence" value="ECO:0007669"/>
    <property type="project" value="UniProtKB-KW"/>
</dbReference>
<comment type="similarity">
    <text evidence="1">Belongs to the disease resistance NB-LRR family.</text>
</comment>
<dbReference type="InterPro" id="IPR003591">
    <property type="entry name" value="Leu-rich_rpt_typical-subtyp"/>
</dbReference>
<dbReference type="FunFam" id="1.10.10.10:FF:000322">
    <property type="entry name" value="Probable disease resistance protein At1g63360"/>
    <property type="match status" value="1"/>
</dbReference>
<name>A0A804IY76_MUSAM</name>
<dbReference type="GO" id="GO:0009626">
    <property type="term" value="P:plant-type hypersensitive response"/>
    <property type="evidence" value="ECO:0007669"/>
    <property type="project" value="UniProtKB-ARBA"/>
</dbReference>
<dbReference type="GO" id="GO:0043531">
    <property type="term" value="F:ADP binding"/>
    <property type="evidence" value="ECO:0007669"/>
    <property type="project" value="InterPro"/>
</dbReference>
<dbReference type="OMA" id="TTDEWKQ"/>
<dbReference type="Gramene" id="Ma04_t37570.1">
    <property type="protein sequence ID" value="Ma04_p37570.1"/>
    <property type="gene ID" value="Ma04_g37570"/>
</dbReference>
<feature type="domain" description="Disease resistance N-terminal" evidence="9">
    <location>
        <begin position="16"/>
        <end position="98"/>
    </location>
</feature>
<evidence type="ECO:0000256" key="2">
    <source>
        <dbReference type="ARBA" id="ARBA00022614"/>
    </source>
</evidence>
<dbReference type="InterPro" id="IPR041118">
    <property type="entry name" value="Rx_N"/>
</dbReference>
<keyword evidence="2" id="KW-0433">Leucine-rich repeat</keyword>
<evidence type="ECO:0000256" key="1">
    <source>
        <dbReference type="ARBA" id="ARBA00008894"/>
    </source>
</evidence>
<dbReference type="AlphaFoldDB" id="A0A804IY76"/>
<dbReference type="InterPro" id="IPR027417">
    <property type="entry name" value="P-loop_NTPase"/>
</dbReference>
<sequence>MDVPSYITVGGWFIQVIFDKFLSSKLQTWAANSGIGNDLDKLRVAMLRIRSVLSSAEKTQSDGLVGWMKELRDVAYDAEDLLDELEYRRLQQQLDGESSSPEAAAASSAPRTCSNSRPPGTPELAWDRITKARIRSVIERLDHVSCCVSETITLFKLDRCSSGPKQSTRKGATSSLISTKVFGREDEVRNLIDLLLLLRSNDEPVSILPVVGIGGVGKTTLAQLVYNDPKIVQHFELRMWVCVSDSFDDTELTREILECASSGDNLQHPSVTNFNRLQTAIKEQVAWKRFLLVLDDVWNDERNNRLSEMERWDKLLAPLKAGKSGSKILVTTRSGTVSETLGTMHSIDLKGLRDQDCWSLIKEHAFRDANHEEQLKLERIGSEVAQQPKGLPLAAKAIAGLLKNKMDAEEWNSVLVRNDIWDHIIPILKPSYSNLPAHLQRCFAYCSIFPKGWKFESDDLIHLWMAQGYIQPRNKNVRMEDAGQDYMNDLMRRSFFQVQNKEFVTLYGIHDPLHDLAQSVSGDECIRVEDDEPTNIPPSVRHLSIKAEKLVMVKDVYHHHLHNLRTLISFSGVLRSGLDDGLLVDVLRDLKHIRVLDLSHCKMDNLPEVICQCIHLRFLNLSSTSIQCLPESLCRLYHLQVLNLNGCRLRSLPRGMKNLVSLRHLTAADQLISDIAEIGRLTCLQRLHVFKVRTEAGYTIRELRDLNELRGSLYVRNLENVESKNKASEAMLSGKEHLSVLQLQWQSGERNQVVDDDDEVLEGLRPHPNLKRLEIMGCRGATYPSWLKTQWLTDLNIIYLSGCRRWESLPPLAQLPSLKVLWIQGLHATKSIGWELLGPGREVFRRLEELVLDGMPELEEFLGDGRFFPHLQSVVIKDCNKLKILPPLPCNLTELTVLDHGFWIPYFDDTRTAPVGSIVSSLCIYNCPVLIAGFCVSLKEEDSLSSLQTLSVGDISLLTGLTVSKNLACLQNLEIHNCLKITSLTTEQEKAFEDLTFLQTLCFNGCANLRSLPMLRGLRYLKKLIVSNCPQMQSLPEKGLPSSLKVLEIASCHPLLKGRCGKEGGSNWESIRHIPRIEIDGEVIQEEASGN</sequence>
<dbReference type="InterPro" id="IPR058922">
    <property type="entry name" value="WHD_DRP"/>
</dbReference>
<evidence type="ECO:0000259" key="8">
    <source>
        <dbReference type="Pfam" id="PF00931"/>
    </source>
</evidence>
<dbReference type="GO" id="GO:0002758">
    <property type="term" value="P:innate immune response-activating signaling pathway"/>
    <property type="evidence" value="ECO:0007669"/>
    <property type="project" value="UniProtKB-ARBA"/>
</dbReference>
<dbReference type="InterPro" id="IPR032675">
    <property type="entry name" value="LRR_dom_sf"/>
</dbReference>
<dbReference type="Pfam" id="PF00931">
    <property type="entry name" value="NB-ARC"/>
    <property type="match status" value="1"/>
</dbReference>
<accession>A0A804IY76</accession>
<keyword evidence="3" id="KW-0677">Repeat</keyword>
<dbReference type="SUPFAM" id="SSF52540">
    <property type="entry name" value="P-loop containing nucleoside triphosphate hydrolases"/>
    <property type="match status" value="1"/>
</dbReference>
<evidence type="ECO:0000256" key="7">
    <source>
        <dbReference type="SAM" id="MobiDB-lite"/>
    </source>
</evidence>
<evidence type="ECO:0000256" key="6">
    <source>
        <dbReference type="ARBA" id="ARBA00022840"/>
    </source>
</evidence>
<feature type="region of interest" description="Disordered" evidence="7">
    <location>
        <begin position="93"/>
        <end position="124"/>
    </location>
</feature>
<keyword evidence="4" id="KW-0547">Nucleotide-binding</keyword>
<evidence type="ECO:0000313" key="13">
    <source>
        <dbReference type="EnsemblPlants" id="Ma04_p37570.1"/>
    </source>
</evidence>